<organism evidence="2 3">
    <name type="scientific">Oleiphilus messinensis</name>
    <dbReference type="NCBI Taxonomy" id="141451"/>
    <lineage>
        <taxon>Bacteria</taxon>
        <taxon>Pseudomonadati</taxon>
        <taxon>Pseudomonadota</taxon>
        <taxon>Gammaproteobacteria</taxon>
        <taxon>Oceanospirillales</taxon>
        <taxon>Oleiphilaceae</taxon>
        <taxon>Oleiphilus</taxon>
    </lineage>
</organism>
<dbReference type="AlphaFoldDB" id="A0A1Y0I639"/>
<dbReference type="Proteomes" id="UP000196027">
    <property type="component" value="Chromosome"/>
</dbReference>
<accession>A0A1Y0I639</accession>
<sequence>MSSQKTAAVWGLALLLVTTSNAKADQLIQDDLVVVGSTCIGVDCSSGETFSFDTIRLKENNLRIKFQDTSNAGGFPTIDWQLTANDSANGGTNYFAIENIDDETIPFKVVHGAKTNSLYVHSNGYVGLGTAVPGLQLQITNGNSPGIRLEQDGTSGFAAQTWDVSGNETNFFVRDVTNGGLLPFRIQPGAPNGSLFVASDGDVGIGSLTPDGQFDVAHASNINNHAFLIDPSSNVGINIDNSFVPRGLLDVQTTGGVSELIVESDGDVGIGMGTTDTASAPLHVKRNGQSNGILIEDTGGSDPLLTAKNNGAPIIRLTNNIVSAGSGQSWQLYLNNNGAFRIQNVDNPSAVFQLNNDGTMFMGSKFSVDSNGNTTIDGNLTVNGTCTGC</sequence>
<evidence type="ECO:0000313" key="2">
    <source>
        <dbReference type="EMBL" id="ARU55256.1"/>
    </source>
</evidence>
<dbReference type="KEGG" id="ome:OLMES_1172"/>
<dbReference type="RefSeq" id="WP_087460381.1">
    <property type="nucleotide sequence ID" value="NZ_CP021425.1"/>
</dbReference>
<dbReference type="EMBL" id="CP021425">
    <property type="protein sequence ID" value="ARU55256.1"/>
    <property type="molecule type" value="Genomic_DNA"/>
</dbReference>
<gene>
    <name evidence="2" type="ORF">OLMES_1172</name>
</gene>
<dbReference type="OrthoDB" id="4463518at2"/>
<keyword evidence="3" id="KW-1185">Reference proteome</keyword>
<evidence type="ECO:0000256" key="1">
    <source>
        <dbReference type="SAM" id="SignalP"/>
    </source>
</evidence>
<protein>
    <submittedName>
        <fullName evidence="2">Uncharacterized protein</fullName>
    </submittedName>
</protein>
<feature type="signal peptide" evidence="1">
    <location>
        <begin position="1"/>
        <end position="24"/>
    </location>
</feature>
<proteinExistence type="predicted"/>
<name>A0A1Y0I639_9GAMM</name>
<keyword evidence="1" id="KW-0732">Signal</keyword>
<evidence type="ECO:0000313" key="3">
    <source>
        <dbReference type="Proteomes" id="UP000196027"/>
    </source>
</evidence>
<reference evidence="2 3" key="1">
    <citation type="submission" date="2017-05" db="EMBL/GenBank/DDBJ databases">
        <title>Genomic insights into alkan degradation activity of Oleiphilus messinensis.</title>
        <authorList>
            <person name="Kozyavkin S.A."/>
            <person name="Slesarev A.I."/>
            <person name="Golyshin P.N."/>
            <person name="Korzhenkov A."/>
            <person name="Golyshina O.N."/>
            <person name="Toshchakov S.V."/>
        </authorList>
    </citation>
    <scope>NUCLEOTIDE SEQUENCE [LARGE SCALE GENOMIC DNA]</scope>
    <source>
        <strain evidence="2 3">ME102</strain>
    </source>
</reference>
<feature type="chain" id="PRO_5012598245" evidence="1">
    <location>
        <begin position="25"/>
        <end position="389"/>
    </location>
</feature>